<feature type="domain" description="Zinc-ribbon" evidence="1">
    <location>
        <begin position="262"/>
        <end position="283"/>
    </location>
</feature>
<evidence type="ECO:0000259" key="1">
    <source>
        <dbReference type="Pfam" id="PF13240"/>
    </source>
</evidence>
<dbReference type="Proteomes" id="UP000324927">
    <property type="component" value="Unassembled WGS sequence"/>
</dbReference>
<sequence>MAKRNEEELKLSYLTLRSPDNDLIPLLRSASSDDLGILVEFILNASTSQLEIVPEFKLNNPRYSEKIYNGDHRLYCDEISAEIQKFGGNTLANMLRGGQGVPYAEIVRDVADHMGVNYNKSSSVEIIEGQIQLKVLENAYEKMSDSERREFLKEVGIDTVSGIPSALPVMLLQSAIKIGGFASYKIAVIVANAIARALLGRGLSFAAGATLTRTMSVLAGPIGWAITALWTVIDLAGPAYRVTVPTVLHIAYIRQKSIIESCRNCNEVIPNSSTFCPSCGTKLK</sequence>
<evidence type="ECO:0000313" key="2">
    <source>
        <dbReference type="EMBL" id="KAA0595731.1"/>
    </source>
</evidence>
<dbReference type="AlphaFoldDB" id="A0A5A9GMV1"/>
<organism evidence="2 3">
    <name type="scientific">Azospirillum lipoferum</name>
    <dbReference type="NCBI Taxonomy" id="193"/>
    <lineage>
        <taxon>Bacteria</taxon>
        <taxon>Pseudomonadati</taxon>
        <taxon>Pseudomonadota</taxon>
        <taxon>Alphaproteobacteria</taxon>
        <taxon>Rhodospirillales</taxon>
        <taxon>Azospirillaceae</taxon>
        <taxon>Azospirillum</taxon>
    </lineage>
</organism>
<dbReference type="EMBL" id="VTTN01000005">
    <property type="protein sequence ID" value="KAA0595731.1"/>
    <property type="molecule type" value="Genomic_DNA"/>
</dbReference>
<dbReference type="InterPro" id="IPR026870">
    <property type="entry name" value="Zinc_ribbon_dom"/>
</dbReference>
<comment type="caution">
    <text evidence="2">The sequence shown here is derived from an EMBL/GenBank/DDBJ whole genome shotgun (WGS) entry which is preliminary data.</text>
</comment>
<evidence type="ECO:0000313" key="3">
    <source>
        <dbReference type="Proteomes" id="UP000324927"/>
    </source>
</evidence>
<dbReference type="Pfam" id="PF13240">
    <property type="entry name" value="Zn_Ribbon_1"/>
    <property type="match status" value="1"/>
</dbReference>
<reference evidence="2 3" key="1">
    <citation type="submission" date="2019-08" db="EMBL/GenBank/DDBJ databases">
        <authorList>
            <person name="Grouzdev D."/>
            <person name="Tikhonova E."/>
            <person name="Kravchenko I."/>
        </authorList>
    </citation>
    <scope>NUCLEOTIDE SEQUENCE [LARGE SCALE GENOMIC DNA]</scope>
    <source>
        <strain evidence="2 3">59b</strain>
    </source>
</reference>
<dbReference type="OrthoDB" id="9128717at2"/>
<gene>
    <name evidence="2" type="ORF">FZ942_15155</name>
</gene>
<keyword evidence="3" id="KW-1185">Reference proteome</keyword>
<proteinExistence type="predicted"/>
<protein>
    <submittedName>
        <fullName evidence="2">Zinc-ribbon domain-containing protein</fullName>
    </submittedName>
</protein>
<accession>A0A5A9GMV1</accession>
<name>A0A5A9GMV1_AZOLI</name>